<sequence>MTAASPPPAGRLREASSHRHTVPSRHPDRITHPATGAELTLLRAWPRRDGHVLLEFATPSGARLAGQWFADPVRRASVAAATCGGLDVPAHGVVLQPDGADRRLAALAGLVARPGSRLLVHRPERRAVVLLDDDGDRRYAKVLRPGADAALAGRLAALAAALRGVAEVPRPLALRLGDGVLAQSELPGPTLYEAAASLGPSGLLAGWERLGAALRRLHGTPAPAVAVTATHDAADEEAVTARWLRAAAASGLLPPVDVAALLTSLRSGSPGPAGLLHRDLHDKQAVLQPGGRLGLLDLDTVAAGERALDVANVLVHLELRVAQRALTSSLARSARAAFLAGLDPDDATLARVPAYERATRLRLAGVYAFRPRWRGLSRSMLAAASP</sequence>
<dbReference type="EMBL" id="FNUC01000004">
    <property type="protein sequence ID" value="SEF17504.1"/>
    <property type="molecule type" value="Genomic_DNA"/>
</dbReference>
<dbReference type="AlphaFoldDB" id="A0A1H5PV35"/>
<evidence type="ECO:0000313" key="3">
    <source>
        <dbReference type="Proteomes" id="UP000181980"/>
    </source>
</evidence>
<dbReference type="STRING" id="561176.SAMN04488561_5903"/>
<gene>
    <name evidence="2" type="ORF">SAMN04488561_5903</name>
</gene>
<dbReference type="Proteomes" id="UP000181980">
    <property type="component" value="Unassembled WGS sequence"/>
</dbReference>
<organism evidence="2 3">
    <name type="scientific">Jiangella alba</name>
    <dbReference type="NCBI Taxonomy" id="561176"/>
    <lineage>
        <taxon>Bacteria</taxon>
        <taxon>Bacillati</taxon>
        <taxon>Actinomycetota</taxon>
        <taxon>Actinomycetes</taxon>
        <taxon>Jiangellales</taxon>
        <taxon>Jiangellaceae</taxon>
        <taxon>Jiangella</taxon>
    </lineage>
</organism>
<dbReference type="Gene3D" id="3.90.1200.10">
    <property type="match status" value="1"/>
</dbReference>
<dbReference type="InterPro" id="IPR011009">
    <property type="entry name" value="Kinase-like_dom_sf"/>
</dbReference>
<dbReference type="RefSeq" id="WP_069115331.1">
    <property type="nucleotide sequence ID" value="NZ_FNUC01000004.1"/>
</dbReference>
<evidence type="ECO:0008006" key="4">
    <source>
        <dbReference type="Google" id="ProtNLM"/>
    </source>
</evidence>
<feature type="region of interest" description="Disordered" evidence="1">
    <location>
        <begin position="1"/>
        <end position="33"/>
    </location>
</feature>
<evidence type="ECO:0000313" key="2">
    <source>
        <dbReference type="EMBL" id="SEF17504.1"/>
    </source>
</evidence>
<dbReference type="SUPFAM" id="SSF56112">
    <property type="entry name" value="Protein kinase-like (PK-like)"/>
    <property type="match status" value="1"/>
</dbReference>
<accession>A0A1H5PV35</accession>
<dbReference type="OrthoDB" id="7842280at2"/>
<evidence type="ECO:0000256" key="1">
    <source>
        <dbReference type="SAM" id="MobiDB-lite"/>
    </source>
</evidence>
<protein>
    <recommendedName>
        <fullName evidence="4">Phosphotransferase enzyme family protein</fullName>
    </recommendedName>
</protein>
<keyword evidence="3" id="KW-1185">Reference proteome</keyword>
<reference evidence="3" key="1">
    <citation type="submission" date="2016-10" db="EMBL/GenBank/DDBJ databases">
        <authorList>
            <person name="Varghese N."/>
            <person name="Submissions S."/>
        </authorList>
    </citation>
    <scope>NUCLEOTIDE SEQUENCE [LARGE SCALE GENOMIC DNA]</scope>
    <source>
        <strain evidence="3">DSM 45237</strain>
    </source>
</reference>
<name>A0A1H5PV35_9ACTN</name>
<proteinExistence type="predicted"/>